<dbReference type="EMBL" id="JACIEN010000012">
    <property type="protein sequence ID" value="MBB4020115.1"/>
    <property type="molecule type" value="Genomic_DNA"/>
</dbReference>
<gene>
    <name evidence="1" type="ORF">GGR16_005179</name>
</gene>
<sequence>MASPWVDGVAGAKSAALRRTLAEQGLTPEQIDAALAAAGVADDKPRELRISPEVNDAAEYDASAIALAMSETRKTIGDLKRTATGKRQALYDGQYDHALKRAGVQRIDLVERFPILNGQFGYTRGDHEPGASRLRAFTERDGTVVVYGDLATTEALITRLDPVRVSYWLRERGHGIEVKDNIRDAYEGILGAVGNDPENSAVLSDITTLVHSFSHRMVRQTSYYAGIDRESISELLFPLALAVVTYAVPRGDFVLGGLQAMFEHDLHTVLDRVVLDESRCALDPGCWESRHGAACAVCLHLGEPSCRLFNTRLDRKVLFDTDGYFRMRS</sequence>
<protein>
    <submittedName>
        <fullName evidence="1">Uncharacterized protein</fullName>
    </submittedName>
</protein>
<name>A0A840C3Q0_9HYPH</name>
<keyword evidence="2" id="KW-1185">Reference proteome</keyword>
<reference evidence="1 2" key="1">
    <citation type="submission" date="2020-08" db="EMBL/GenBank/DDBJ databases">
        <title>Genomic Encyclopedia of Type Strains, Phase IV (KMG-IV): sequencing the most valuable type-strain genomes for metagenomic binning, comparative biology and taxonomic classification.</title>
        <authorList>
            <person name="Goeker M."/>
        </authorList>
    </citation>
    <scope>NUCLEOTIDE SEQUENCE [LARGE SCALE GENOMIC DNA]</scope>
    <source>
        <strain evidence="1 2">DSM 103737</strain>
    </source>
</reference>
<dbReference type="Proteomes" id="UP000577362">
    <property type="component" value="Unassembled WGS sequence"/>
</dbReference>
<dbReference type="RefSeq" id="WP_183318986.1">
    <property type="nucleotide sequence ID" value="NZ_JACIEN010000012.1"/>
</dbReference>
<accession>A0A840C3Q0</accession>
<organism evidence="1 2">
    <name type="scientific">Chelatococcus caeni</name>
    <dbReference type="NCBI Taxonomy" id="1348468"/>
    <lineage>
        <taxon>Bacteria</taxon>
        <taxon>Pseudomonadati</taxon>
        <taxon>Pseudomonadota</taxon>
        <taxon>Alphaproteobacteria</taxon>
        <taxon>Hyphomicrobiales</taxon>
        <taxon>Chelatococcaceae</taxon>
        <taxon>Chelatococcus</taxon>
    </lineage>
</organism>
<evidence type="ECO:0000313" key="2">
    <source>
        <dbReference type="Proteomes" id="UP000577362"/>
    </source>
</evidence>
<proteinExistence type="predicted"/>
<dbReference type="AlphaFoldDB" id="A0A840C3Q0"/>
<comment type="caution">
    <text evidence="1">The sequence shown here is derived from an EMBL/GenBank/DDBJ whole genome shotgun (WGS) entry which is preliminary data.</text>
</comment>
<evidence type="ECO:0000313" key="1">
    <source>
        <dbReference type="EMBL" id="MBB4020115.1"/>
    </source>
</evidence>